<accession>A0A9P7SXW2</accession>
<evidence type="ECO:0000256" key="8">
    <source>
        <dbReference type="ARBA" id="ARBA00022825"/>
    </source>
</evidence>
<gene>
    <name evidence="15" type="ORF">E4U43_000185</name>
</gene>
<organism evidence="15 16">
    <name type="scientific">Claviceps pusilla</name>
    <dbReference type="NCBI Taxonomy" id="123648"/>
    <lineage>
        <taxon>Eukaryota</taxon>
        <taxon>Fungi</taxon>
        <taxon>Dikarya</taxon>
        <taxon>Ascomycota</taxon>
        <taxon>Pezizomycotina</taxon>
        <taxon>Sordariomycetes</taxon>
        <taxon>Hypocreomycetidae</taxon>
        <taxon>Hypocreales</taxon>
        <taxon>Clavicipitaceae</taxon>
        <taxon>Claviceps</taxon>
    </lineage>
</organism>
<comment type="caution">
    <text evidence="15">The sequence shown here is derived from an EMBL/GenBank/DDBJ whole genome shotgun (WGS) entry which is preliminary data.</text>
</comment>
<evidence type="ECO:0000259" key="14">
    <source>
        <dbReference type="PROSITE" id="PS51695"/>
    </source>
</evidence>
<feature type="region of interest" description="Disordered" evidence="12">
    <location>
        <begin position="174"/>
        <end position="194"/>
    </location>
</feature>
<evidence type="ECO:0000256" key="6">
    <source>
        <dbReference type="ARBA" id="ARBA00022723"/>
    </source>
</evidence>
<feature type="active site" description="Charge relay system" evidence="11">
    <location>
        <position position="299"/>
    </location>
</feature>
<keyword evidence="10" id="KW-0865">Zymogen</keyword>
<sequence length="671" mass="73558">MVRVFLLLLFLRLFACAFTQSHVAYEPHLSSASASCSPRNAVHGERLIRLIFSLAIPRGVEDSAVTILQDLSDPESSKFAQHWTTRQINRLFASDPQQVREVTRWLQESSVAIKKWSLDVDHLLLDITSRNAQKLLHTTLNECVCGHQPYICSDTYHLPRHISGHIDHVTAQLHPSDTETHSPSSQRRKRKRIATAENINRAARLVAKRPSRKVDCFKYTTPDCLRLLYGIPSPSASEKAHPNNSIGIYAPDWSTWLGRDLDLFFGDFQPNLMSRRPVLLPINGGYRDETLENSNFFIEPNLDFGYSMSLVEPLHVTDIQIGDKYLRGNLNTMLAGLDKHYCHTALDPAIDPVYPDVQNPGGYNASDCGNRRSPLVISISWAQPEAELPARYLRRQCIEFLKLGLQGVTVLAASGDTGPASTEGTCIDMTSDSLNVTMGRFSPNFPASCPWVTAVGGTQLLKANSTNASATASAGASTKDQTRQPGAPFRDFLPETALETAFMWQRHDDMVASSGGGFSRVFATPAYQARSVQSYLDDSRYQGHLAKLSAAGYFSPAGRGYPDLSASASGYLVYVMGRLHQVYGTSASTPVVASMVARINDARLKVGKGSVGFINPVLYRHAGAFVRDVCGGHSSGCGVSKAFPAARGWDAVTGLGTVNYTRLLEVYLGLP</sequence>
<evidence type="ECO:0000256" key="3">
    <source>
        <dbReference type="ARBA" id="ARBA00004239"/>
    </source>
</evidence>
<comment type="cofactor">
    <cofactor evidence="11">
        <name>Ca(2+)</name>
        <dbReference type="ChEBI" id="CHEBI:29108"/>
    </cofactor>
    <text evidence="11">Binds 1 Ca(2+) ion per subunit.</text>
</comment>
<dbReference type="Proteomes" id="UP000748025">
    <property type="component" value="Unassembled WGS sequence"/>
</dbReference>
<dbReference type="InterPro" id="IPR050819">
    <property type="entry name" value="Tripeptidyl-peptidase_I"/>
</dbReference>
<dbReference type="CDD" id="cd11377">
    <property type="entry name" value="Pro-peptidase_S53"/>
    <property type="match status" value="1"/>
</dbReference>
<dbReference type="InterPro" id="IPR030400">
    <property type="entry name" value="Sedolisin_dom"/>
</dbReference>
<protein>
    <recommendedName>
        <fullName evidence="4">tripeptidyl-peptidase II</fullName>
        <ecNumber evidence="4">3.4.14.10</ecNumber>
    </recommendedName>
</protein>
<dbReference type="Pfam" id="PF00082">
    <property type="entry name" value="Peptidase_S8"/>
    <property type="match status" value="1"/>
</dbReference>
<keyword evidence="5 11" id="KW-0645">Protease</keyword>
<dbReference type="GO" id="GO:0008240">
    <property type="term" value="F:tripeptidyl-peptidase activity"/>
    <property type="evidence" value="ECO:0007669"/>
    <property type="project" value="UniProtKB-EC"/>
</dbReference>
<evidence type="ECO:0000256" key="13">
    <source>
        <dbReference type="SAM" id="SignalP"/>
    </source>
</evidence>
<dbReference type="AlphaFoldDB" id="A0A9P7SXW2"/>
<dbReference type="InterPro" id="IPR036852">
    <property type="entry name" value="Peptidase_S8/S53_dom_sf"/>
</dbReference>
<evidence type="ECO:0000256" key="4">
    <source>
        <dbReference type="ARBA" id="ARBA00012462"/>
    </source>
</evidence>
<dbReference type="InterPro" id="IPR015366">
    <property type="entry name" value="S53_propep"/>
</dbReference>
<evidence type="ECO:0000256" key="2">
    <source>
        <dbReference type="ARBA" id="ARBA00002451"/>
    </source>
</evidence>
<name>A0A9P7SXW2_9HYPO</name>
<evidence type="ECO:0000256" key="9">
    <source>
        <dbReference type="ARBA" id="ARBA00022837"/>
    </source>
</evidence>
<keyword evidence="8 11" id="KW-0720">Serine protease</keyword>
<proteinExistence type="predicted"/>
<feature type="binding site" evidence="11">
    <location>
        <position position="628"/>
    </location>
    <ligand>
        <name>Ca(2+)</name>
        <dbReference type="ChEBI" id="CHEBI:29108"/>
    </ligand>
</feature>
<feature type="binding site" evidence="11">
    <location>
        <position position="648"/>
    </location>
    <ligand>
        <name>Ca(2+)</name>
        <dbReference type="ChEBI" id="CHEBI:29108"/>
    </ligand>
</feature>
<dbReference type="PANTHER" id="PTHR14218:SF19">
    <property type="entry name" value="SERINE PROTEASE AORO, PUTATIVE (AFU_ORTHOLOGUE AFUA_6G10250)-RELATED"/>
    <property type="match status" value="1"/>
</dbReference>
<feature type="compositionally biased region" description="Low complexity" evidence="12">
    <location>
        <begin position="469"/>
        <end position="478"/>
    </location>
</feature>
<evidence type="ECO:0000256" key="11">
    <source>
        <dbReference type="PROSITE-ProRule" id="PRU01032"/>
    </source>
</evidence>
<feature type="active site" description="Charge relay system" evidence="11">
    <location>
        <position position="586"/>
    </location>
</feature>
<dbReference type="GO" id="GO:0005576">
    <property type="term" value="C:extracellular region"/>
    <property type="evidence" value="ECO:0007669"/>
    <property type="project" value="UniProtKB-SubCell"/>
</dbReference>
<dbReference type="PROSITE" id="PS51695">
    <property type="entry name" value="SEDOLISIN"/>
    <property type="match status" value="1"/>
</dbReference>
<evidence type="ECO:0000256" key="5">
    <source>
        <dbReference type="ARBA" id="ARBA00022670"/>
    </source>
</evidence>
<dbReference type="GO" id="GO:0004252">
    <property type="term" value="F:serine-type endopeptidase activity"/>
    <property type="evidence" value="ECO:0007669"/>
    <property type="project" value="UniProtKB-UniRule"/>
</dbReference>
<dbReference type="GO" id="GO:0006508">
    <property type="term" value="P:proteolysis"/>
    <property type="evidence" value="ECO:0007669"/>
    <property type="project" value="UniProtKB-KW"/>
</dbReference>
<evidence type="ECO:0000256" key="1">
    <source>
        <dbReference type="ARBA" id="ARBA00001910"/>
    </source>
</evidence>
<dbReference type="OrthoDB" id="409122at2759"/>
<feature type="signal peptide" evidence="13">
    <location>
        <begin position="1"/>
        <end position="19"/>
    </location>
</feature>
<keyword evidence="6 11" id="KW-0479">Metal-binding</keyword>
<evidence type="ECO:0000313" key="15">
    <source>
        <dbReference type="EMBL" id="KAG6008296.1"/>
    </source>
</evidence>
<feature type="active site" description="Charge relay system" evidence="11">
    <location>
        <position position="303"/>
    </location>
</feature>
<dbReference type="Gene3D" id="3.40.50.200">
    <property type="entry name" value="Peptidase S8/S53 domain"/>
    <property type="match status" value="1"/>
</dbReference>
<dbReference type="CDD" id="cd04056">
    <property type="entry name" value="Peptidases_S53"/>
    <property type="match status" value="1"/>
</dbReference>
<feature type="chain" id="PRO_5040302887" description="tripeptidyl-peptidase II" evidence="13">
    <location>
        <begin position="20"/>
        <end position="671"/>
    </location>
</feature>
<keyword evidence="13" id="KW-0732">Signal</keyword>
<evidence type="ECO:0000256" key="12">
    <source>
        <dbReference type="SAM" id="MobiDB-lite"/>
    </source>
</evidence>
<evidence type="ECO:0000256" key="7">
    <source>
        <dbReference type="ARBA" id="ARBA00022801"/>
    </source>
</evidence>
<comment type="subcellular location">
    <subcellularLocation>
        <location evidence="3">Secreted</location>
        <location evidence="3">Extracellular space</location>
    </subcellularLocation>
</comment>
<comment type="function">
    <text evidence="2">Secreted tripeptidyl-peptidase which degrades proteins at acidic pHs and is involved in virulence.</text>
</comment>
<keyword evidence="16" id="KW-1185">Reference proteome</keyword>
<keyword evidence="9 11" id="KW-0106">Calcium</keyword>
<dbReference type="SUPFAM" id="SSF52743">
    <property type="entry name" value="Subtilisin-like"/>
    <property type="match status" value="1"/>
</dbReference>
<dbReference type="SUPFAM" id="SSF54897">
    <property type="entry name" value="Protease propeptides/inhibitors"/>
    <property type="match status" value="1"/>
</dbReference>
<feature type="binding site" evidence="11">
    <location>
        <position position="650"/>
    </location>
    <ligand>
        <name>Ca(2+)</name>
        <dbReference type="ChEBI" id="CHEBI:29108"/>
    </ligand>
</feature>
<dbReference type="EC" id="3.4.14.10" evidence="4"/>
<dbReference type="PANTHER" id="PTHR14218">
    <property type="entry name" value="PROTEASE S8 TRIPEPTIDYL PEPTIDASE I CLN2"/>
    <property type="match status" value="1"/>
</dbReference>
<reference evidence="15" key="1">
    <citation type="journal article" date="2020" name="bioRxiv">
        <title>Whole genome comparisons of ergot fungi reveals the divergence and evolution of species within the genus Claviceps are the result of varying mechanisms driving genome evolution and host range expansion.</title>
        <authorList>
            <person name="Wyka S.A."/>
            <person name="Mondo S.J."/>
            <person name="Liu M."/>
            <person name="Dettman J."/>
            <person name="Nalam V."/>
            <person name="Broders K.D."/>
        </authorList>
    </citation>
    <scope>NUCLEOTIDE SEQUENCE</scope>
    <source>
        <strain evidence="15">CCC 602</strain>
    </source>
</reference>
<keyword evidence="7 11" id="KW-0378">Hydrolase</keyword>
<dbReference type="SMART" id="SM00944">
    <property type="entry name" value="Pro-kuma_activ"/>
    <property type="match status" value="1"/>
</dbReference>
<dbReference type="GO" id="GO:0046872">
    <property type="term" value="F:metal ion binding"/>
    <property type="evidence" value="ECO:0007669"/>
    <property type="project" value="UniProtKB-UniRule"/>
</dbReference>
<evidence type="ECO:0000313" key="16">
    <source>
        <dbReference type="Proteomes" id="UP000748025"/>
    </source>
</evidence>
<dbReference type="InterPro" id="IPR000209">
    <property type="entry name" value="Peptidase_S8/S53_dom"/>
</dbReference>
<evidence type="ECO:0000256" key="10">
    <source>
        <dbReference type="ARBA" id="ARBA00023145"/>
    </source>
</evidence>
<dbReference type="EMBL" id="SRPW01001053">
    <property type="protein sequence ID" value="KAG6008296.1"/>
    <property type="molecule type" value="Genomic_DNA"/>
</dbReference>
<dbReference type="Pfam" id="PF09286">
    <property type="entry name" value="Pro-kuma_activ"/>
    <property type="match status" value="1"/>
</dbReference>
<feature type="binding site" evidence="11">
    <location>
        <position position="629"/>
    </location>
    <ligand>
        <name>Ca(2+)</name>
        <dbReference type="ChEBI" id="CHEBI:29108"/>
    </ligand>
</feature>
<feature type="domain" description="Peptidase S53" evidence="14">
    <location>
        <begin position="219"/>
        <end position="670"/>
    </location>
</feature>
<comment type="catalytic activity">
    <reaction evidence="1">
        <text>Release of an N-terminal tripeptide from a polypeptide.</text>
        <dbReference type="EC" id="3.4.14.10"/>
    </reaction>
</comment>
<feature type="region of interest" description="Disordered" evidence="12">
    <location>
        <begin position="469"/>
        <end position="488"/>
    </location>
</feature>